<organism evidence="5">
    <name type="scientific">Capitella teleta</name>
    <name type="common">Polychaete worm</name>
    <dbReference type="NCBI Taxonomy" id="283909"/>
    <lineage>
        <taxon>Eukaryota</taxon>
        <taxon>Metazoa</taxon>
        <taxon>Spiralia</taxon>
        <taxon>Lophotrochozoa</taxon>
        <taxon>Annelida</taxon>
        <taxon>Polychaeta</taxon>
        <taxon>Sedentaria</taxon>
        <taxon>Scolecida</taxon>
        <taxon>Capitellidae</taxon>
        <taxon>Capitella</taxon>
    </lineage>
</organism>
<dbReference type="InterPro" id="IPR018155">
    <property type="entry name" value="Hyaluronidase"/>
</dbReference>
<keyword evidence="4" id="KW-0732">Signal</keyword>
<dbReference type="EC" id="3.2.1.35" evidence="3"/>
<feature type="signal peptide" evidence="4">
    <location>
        <begin position="1"/>
        <end position="21"/>
    </location>
</feature>
<dbReference type="EMBL" id="AMQN01024802">
    <property type="status" value="NOT_ANNOTATED_CDS"/>
    <property type="molecule type" value="Genomic_DNA"/>
</dbReference>
<dbReference type="Pfam" id="PF01630">
    <property type="entry name" value="Glyco_hydro_56"/>
    <property type="match status" value="1"/>
</dbReference>
<feature type="chain" id="PRO_5010979160" description="Hyaluronidase" evidence="4">
    <location>
        <begin position="22"/>
        <end position="321"/>
    </location>
</feature>
<comment type="catalytic activity">
    <reaction evidence="3">
        <text>Random hydrolysis of (1-&gt;4)-linkages between N-acetyl-beta-D-glucosamine and D-glucuronate residues in hyaluronate.</text>
        <dbReference type="EC" id="3.2.1.35"/>
    </reaction>
</comment>
<dbReference type="EMBL" id="KB303661">
    <property type="protein sequence ID" value="ELU02883.1"/>
    <property type="molecule type" value="Genomic_DNA"/>
</dbReference>
<dbReference type="PRINTS" id="PR00846">
    <property type="entry name" value="GLHYDRLASE56"/>
</dbReference>
<dbReference type="HOGENOM" id="CLU_036366_2_0_1"/>
<evidence type="ECO:0000313" key="6">
    <source>
        <dbReference type="EnsemblMetazoa" id="CapteP204225"/>
    </source>
</evidence>
<dbReference type="GO" id="GO:0004415">
    <property type="term" value="F:hyalurononglucosaminidase activity"/>
    <property type="evidence" value="ECO:0007669"/>
    <property type="project" value="UniProtKB-UniRule"/>
</dbReference>
<accession>R7UGH1</accession>
<keyword evidence="2" id="KW-1015">Disulfide bond</keyword>
<dbReference type="EnsemblMetazoa" id="CapteT204225">
    <property type="protein sequence ID" value="CapteP204225"/>
    <property type="gene ID" value="CapteG204225"/>
</dbReference>
<keyword evidence="7" id="KW-1185">Reference proteome</keyword>
<dbReference type="EMBL" id="AMQN01024803">
    <property type="status" value="NOT_ANNOTATED_CDS"/>
    <property type="molecule type" value="Genomic_DNA"/>
</dbReference>
<dbReference type="OrthoDB" id="5796153at2759"/>
<keyword evidence="3" id="KW-0326">Glycosidase</keyword>
<sequence length="321" mass="37607">MANNTAFRFCLFLCICSISLSCVKFKTDLSNCIDKQNQNHENAFNVVWNIPSERCDQQYDVMINRALQKLGVDVNALGEGGWQGSIITLIYREELGFYPWIAQNGTLVNGGLPQMGNLSEHLRKMESDLNVMIPDVRYDGLGVIDWEAWRPLWDRNYDSFDRYRQLSVKKVSEEHPDWSRDEVEQAAKDEFEAAAREFMQQTMLRAEELRPHAKWGFYLFPNCHNTKSQRHCTHKEQRLNNKLLWLFNASSSLYPSAYLVSGDNHTSNQDHIHGQIGEALRIQNKLEKPVYMYHRIRHWMVYLCSKKKQYEPVPSCRTYIN</sequence>
<protein>
    <recommendedName>
        <fullName evidence="3">Hyaluronidase</fullName>
        <ecNumber evidence="3">3.2.1.35</ecNumber>
    </recommendedName>
</protein>
<keyword evidence="3" id="KW-0378">Hydrolase</keyword>
<dbReference type="Proteomes" id="UP000014760">
    <property type="component" value="Unassembled WGS sequence"/>
</dbReference>
<dbReference type="PANTHER" id="PTHR11769:SF35">
    <property type="entry name" value="HYALURONIDASE"/>
    <property type="match status" value="1"/>
</dbReference>
<dbReference type="OMA" id="DKKNVYR"/>
<evidence type="ECO:0000256" key="4">
    <source>
        <dbReference type="SAM" id="SignalP"/>
    </source>
</evidence>
<evidence type="ECO:0000256" key="1">
    <source>
        <dbReference type="ARBA" id="ARBA00008871"/>
    </source>
</evidence>
<gene>
    <name evidence="5" type="ORF">CAPTEDRAFT_204225</name>
</gene>
<dbReference type="Gene3D" id="3.20.20.70">
    <property type="entry name" value="Aldolase class I"/>
    <property type="match status" value="1"/>
</dbReference>
<evidence type="ECO:0000313" key="5">
    <source>
        <dbReference type="EMBL" id="ELU02883.1"/>
    </source>
</evidence>
<dbReference type="SUPFAM" id="SSF51445">
    <property type="entry name" value="(Trans)glycosidases"/>
    <property type="match status" value="1"/>
</dbReference>
<reference evidence="6" key="3">
    <citation type="submission" date="2015-06" db="UniProtKB">
        <authorList>
            <consortium name="EnsemblMetazoa"/>
        </authorList>
    </citation>
    <scope>IDENTIFICATION</scope>
</reference>
<dbReference type="AlphaFoldDB" id="R7UGH1"/>
<dbReference type="STRING" id="283909.R7UGH1"/>
<evidence type="ECO:0000256" key="2">
    <source>
        <dbReference type="ARBA" id="ARBA00023157"/>
    </source>
</evidence>
<dbReference type="PANTHER" id="PTHR11769">
    <property type="entry name" value="HYALURONIDASE"/>
    <property type="match status" value="1"/>
</dbReference>
<reference evidence="5 7" key="2">
    <citation type="journal article" date="2013" name="Nature">
        <title>Insights into bilaterian evolution from three spiralian genomes.</title>
        <authorList>
            <person name="Simakov O."/>
            <person name="Marletaz F."/>
            <person name="Cho S.J."/>
            <person name="Edsinger-Gonzales E."/>
            <person name="Havlak P."/>
            <person name="Hellsten U."/>
            <person name="Kuo D.H."/>
            <person name="Larsson T."/>
            <person name="Lv J."/>
            <person name="Arendt D."/>
            <person name="Savage R."/>
            <person name="Osoegawa K."/>
            <person name="de Jong P."/>
            <person name="Grimwood J."/>
            <person name="Chapman J.A."/>
            <person name="Shapiro H."/>
            <person name="Aerts A."/>
            <person name="Otillar R.P."/>
            <person name="Terry A.Y."/>
            <person name="Boore J.L."/>
            <person name="Grigoriev I.V."/>
            <person name="Lindberg D.R."/>
            <person name="Seaver E.C."/>
            <person name="Weisblat D.A."/>
            <person name="Putnam N.H."/>
            <person name="Rokhsar D.S."/>
        </authorList>
    </citation>
    <scope>NUCLEOTIDE SEQUENCE</scope>
    <source>
        <strain evidence="5 7">I ESC-2004</strain>
    </source>
</reference>
<reference evidence="7" key="1">
    <citation type="submission" date="2012-12" db="EMBL/GenBank/DDBJ databases">
        <authorList>
            <person name="Hellsten U."/>
            <person name="Grimwood J."/>
            <person name="Chapman J.A."/>
            <person name="Shapiro H."/>
            <person name="Aerts A."/>
            <person name="Otillar R.P."/>
            <person name="Terry A.Y."/>
            <person name="Boore J.L."/>
            <person name="Simakov O."/>
            <person name="Marletaz F."/>
            <person name="Cho S.-J."/>
            <person name="Edsinger-Gonzales E."/>
            <person name="Havlak P."/>
            <person name="Kuo D.-H."/>
            <person name="Larsson T."/>
            <person name="Lv J."/>
            <person name="Arendt D."/>
            <person name="Savage R."/>
            <person name="Osoegawa K."/>
            <person name="de Jong P."/>
            <person name="Lindberg D.R."/>
            <person name="Seaver E.C."/>
            <person name="Weisblat D.A."/>
            <person name="Putnam N.H."/>
            <person name="Grigoriev I.V."/>
            <person name="Rokhsar D.S."/>
        </authorList>
    </citation>
    <scope>NUCLEOTIDE SEQUENCE</scope>
    <source>
        <strain evidence="7">I ESC-2004</strain>
    </source>
</reference>
<dbReference type="GO" id="GO:0005975">
    <property type="term" value="P:carbohydrate metabolic process"/>
    <property type="evidence" value="ECO:0007669"/>
    <property type="project" value="InterPro"/>
</dbReference>
<name>R7UGH1_CAPTE</name>
<dbReference type="InterPro" id="IPR017853">
    <property type="entry name" value="GH"/>
</dbReference>
<evidence type="ECO:0000256" key="3">
    <source>
        <dbReference type="RuleBase" id="RU610713"/>
    </source>
</evidence>
<evidence type="ECO:0000313" key="7">
    <source>
        <dbReference type="Proteomes" id="UP000014760"/>
    </source>
</evidence>
<dbReference type="GO" id="GO:0030214">
    <property type="term" value="P:hyaluronan catabolic process"/>
    <property type="evidence" value="ECO:0007669"/>
    <property type="project" value="TreeGrafter"/>
</dbReference>
<proteinExistence type="inferred from homology"/>
<comment type="similarity">
    <text evidence="1 3">Belongs to the glycosyl hydrolase 56 family.</text>
</comment>
<dbReference type="InterPro" id="IPR013785">
    <property type="entry name" value="Aldolase_TIM"/>
</dbReference>